<sequence>MTSLDFGPLVLGGNTFGWTSSREESFAVLDAFVEAGGRSIDTADVYSAWVPGNSGGESETVIGEWFASRGRRDDVVIATKVFSLPERPGLSADNVRATVDDSLRRLQTDRIDLYYAHRDDQRVAQEEYVGVFDELVQAGKIVEAGASNFTADRLRSAVSIAKAAGLTAFTVAQDQYNLVDRSFETSLRDTLQELGIVELPYSGLASGFLTGKYRPGQAVDSARAGGASAYLDDPANVELLGTLDAIAAERSVPVAAVALAWLRQQPTVGAPIASARTVEQLPALVQSFGLELDAEELARLA</sequence>
<comment type="caution">
    <text evidence="2">The sequence shown here is derived from an EMBL/GenBank/DDBJ whole genome shotgun (WGS) entry which is preliminary data.</text>
</comment>
<dbReference type="EMBL" id="JANTEZ010000006">
    <property type="protein sequence ID" value="MCS5715972.1"/>
    <property type="molecule type" value="Genomic_DNA"/>
</dbReference>
<dbReference type="Proteomes" id="UP001165580">
    <property type="component" value="Unassembled WGS sequence"/>
</dbReference>
<gene>
    <name evidence="2" type="ORF">NVV95_15615</name>
</gene>
<evidence type="ECO:0000259" key="1">
    <source>
        <dbReference type="Pfam" id="PF00248"/>
    </source>
</evidence>
<dbReference type="PANTHER" id="PTHR43364">
    <property type="entry name" value="NADH-SPECIFIC METHYLGLYOXAL REDUCTASE-RELATED"/>
    <property type="match status" value="1"/>
</dbReference>
<dbReference type="InterPro" id="IPR036812">
    <property type="entry name" value="NAD(P)_OxRdtase_dom_sf"/>
</dbReference>
<evidence type="ECO:0000313" key="3">
    <source>
        <dbReference type="Proteomes" id="UP001165580"/>
    </source>
</evidence>
<dbReference type="SUPFAM" id="SSF51430">
    <property type="entry name" value="NAD(P)-linked oxidoreductase"/>
    <property type="match status" value="1"/>
</dbReference>
<proteinExistence type="predicted"/>
<feature type="domain" description="NADP-dependent oxidoreductase" evidence="1">
    <location>
        <begin position="8"/>
        <end position="300"/>
    </location>
</feature>
<dbReference type="InterPro" id="IPR050523">
    <property type="entry name" value="AKR_Detox_Biosynth"/>
</dbReference>
<dbReference type="InterPro" id="IPR023210">
    <property type="entry name" value="NADP_OxRdtase_dom"/>
</dbReference>
<name>A0ABT2GID3_9MICO</name>
<dbReference type="RefSeq" id="WP_259487467.1">
    <property type="nucleotide sequence ID" value="NZ_JANTEZ010000006.1"/>
</dbReference>
<evidence type="ECO:0000313" key="2">
    <source>
        <dbReference type="EMBL" id="MCS5715972.1"/>
    </source>
</evidence>
<organism evidence="2 3">
    <name type="scientific">Herbiconiux gentiana</name>
    <dbReference type="NCBI Taxonomy" id="2970912"/>
    <lineage>
        <taxon>Bacteria</taxon>
        <taxon>Bacillati</taxon>
        <taxon>Actinomycetota</taxon>
        <taxon>Actinomycetes</taxon>
        <taxon>Micrococcales</taxon>
        <taxon>Microbacteriaceae</taxon>
        <taxon>Herbiconiux</taxon>
    </lineage>
</organism>
<protein>
    <submittedName>
        <fullName evidence="2">Aldo/keto reductase</fullName>
    </submittedName>
</protein>
<dbReference type="PANTHER" id="PTHR43364:SF6">
    <property type="entry name" value="OXIDOREDUCTASE-RELATED"/>
    <property type="match status" value="1"/>
</dbReference>
<dbReference type="Gene3D" id="3.20.20.100">
    <property type="entry name" value="NADP-dependent oxidoreductase domain"/>
    <property type="match status" value="1"/>
</dbReference>
<keyword evidence="3" id="KW-1185">Reference proteome</keyword>
<dbReference type="CDD" id="cd19081">
    <property type="entry name" value="AKR_AKR9C1"/>
    <property type="match status" value="1"/>
</dbReference>
<accession>A0ABT2GID3</accession>
<dbReference type="Pfam" id="PF00248">
    <property type="entry name" value="Aldo_ket_red"/>
    <property type="match status" value="1"/>
</dbReference>
<reference evidence="2" key="1">
    <citation type="submission" date="2022-08" db="EMBL/GenBank/DDBJ databases">
        <authorList>
            <person name="Deng Y."/>
            <person name="Han X.-F."/>
            <person name="Zhang Y.-Q."/>
        </authorList>
    </citation>
    <scope>NUCLEOTIDE SEQUENCE</scope>
    <source>
        <strain evidence="2">CPCC 205716</strain>
    </source>
</reference>